<dbReference type="AlphaFoldDB" id="A0AAD8DMU1"/>
<dbReference type="EMBL" id="JARGEI010000024">
    <property type="protein sequence ID" value="KAJ8709150.1"/>
    <property type="molecule type" value="Genomic_DNA"/>
</dbReference>
<protein>
    <submittedName>
        <fullName evidence="2">Uncharacterized protein</fullName>
    </submittedName>
</protein>
<comment type="caution">
    <text evidence="2">The sequence shown here is derived from an EMBL/GenBank/DDBJ whole genome shotgun (WGS) entry which is preliminary data.</text>
</comment>
<accession>A0AAD8DMU1</accession>
<evidence type="ECO:0000256" key="1">
    <source>
        <dbReference type="SAM" id="MobiDB-lite"/>
    </source>
</evidence>
<evidence type="ECO:0000313" key="3">
    <source>
        <dbReference type="Proteomes" id="UP001231518"/>
    </source>
</evidence>
<evidence type="ECO:0000313" key="2">
    <source>
        <dbReference type="EMBL" id="KAJ8709150.1"/>
    </source>
</evidence>
<organism evidence="2 3">
    <name type="scientific">Mythimna separata</name>
    <name type="common">Oriental armyworm</name>
    <name type="synonym">Pseudaletia separata</name>
    <dbReference type="NCBI Taxonomy" id="271217"/>
    <lineage>
        <taxon>Eukaryota</taxon>
        <taxon>Metazoa</taxon>
        <taxon>Ecdysozoa</taxon>
        <taxon>Arthropoda</taxon>
        <taxon>Hexapoda</taxon>
        <taxon>Insecta</taxon>
        <taxon>Pterygota</taxon>
        <taxon>Neoptera</taxon>
        <taxon>Endopterygota</taxon>
        <taxon>Lepidoptera</taxon>
        <taxon>Glossata</taxon>
        <taxon>Ditrysia</taxon>
        <taxon>Noctuoidea</taxon>
        <taxon>Noctuidae</taxon>
        <taxon>Noctuinae</taxon>
        <taxon>Hadenini</taxon>
        <taxon>Mythimna</taxon>
    </lineage>
</organism>
<feature type="region of interest" description="Disordered" evidence="1">
    <location>
        <begin position="1"/>
        <end position="67"/>
    </location>
</feature>
<sequence>MQASMEAARREQEANQLNEDELKKTVRKEEELRRQEEVSRAAAAAKARRQEAEREERERRRQESELAAMRERHLRERVAHISQTAHGQKMLSNINEEFNFVTKHRNVTSKQNTIVRGAGMLAAAEALSRARVG</sequence>
<reference evidence="2" key="1">
    <citation type="submission" date="2023-03" db="EMBL/GenBank/DDBJ databases">
        <title>Chromosome-level genomes of two armyworms, Mythimna separata and Mythimna loreyi, provide insights into the biosynthesis and reception of sex pheromones.</title>
        <authorList>
            <person name="Zhao H."/>
        </authorList>
    </citation>
    <scope>NUCLEOTIDE SEQUENCE</scope>
    <source>
        <strain evidence="2">BeijingLab</strain>
        <tissue evidence="2">Pupa</tissue>
    </source>
</reference>
<feature type="compositionally biased region" description="Basic and acidic residues" evidence="1">
    <location>
        <begin position="48"/>
        <end position="67"/>
    </location>
</feature>
<proteinExistence type="predicted"/>
<keyword evidence="3" id="KW-1185">Reference proteome</keyword>
<feature type="compositionally biased region" description="Basic and acidic residues" evidence="1">
    <location>
        <begin position="20"/>
        <end position="39"/>
    </location>
</feature>
<gene>
    <name evidence="2" type="ORF">PYW07_008976</name>
</gene>
<name>A0AAD8DMU1_MYTSE</name>
<dbReference type="Proteomes" id="UP001231518">
    <property type="component" value="Chromosome 22"/>
</dbReference>